<evidence type="ECO:0000313" key="2">
    <source>
        <dbReference type="EMBL" id="CAD1551667.1"/>
    </source>
</evidence>
<sequence length="79" mass="8907">MSNSKESSKSADIARLESLTETHLQCYDNLQQMLEQLGSEDVVVGPSQPNQNGEKKDYIGPFSIPDIFKDVRPRQQNKP</sequence>
<feature type="region of interest" description="Disordered" evidence="1">
    <location>
        <begin position="44"/>
        <end position="79"/>
    </location>
</feature>
<dbReference type="EMBL" id="CADCXW020000017">
    <property type="protein sequence ID" value="CAD1551667.1"/>
    <property type="molecule type" value="Genomic_DNA"/>
</dbReference>
<accession>A0A6V7JH86</accession>
<organism evidence="2">
    <name type="scientific">Bracon brevicornis</name>
    <dbReference type="NCBI Taxonomy" id="1563983"/>
    <lineage>
        <taxon>Eukaryota</taxon>
        <taxon>Metazoa</taxon>
        <taxon>Ecdysozoa</taxon>
        <taxon>Arthropoda</taxon>
        <taxon>Hexapoda</taxon>
        <taxon>Insecta</taxon>
        <taxon>Pterygota</taxon>
        <taxon>Neoptera</taxon>
        <taxon>Endopterygota</taxon>
        <taxon>Hymenoptera</taxon>
        <taxon>Apocrita</taxon>
        <taxon>Ichneumonoidea</taxon>
        <taxon>Braconidae</taxon>
        <taxon>Braconinae</taxon>
        <taxon>Bracon</taxon>
    </lineage>
</organism>
<evidence type="ECO:0000256" key="1">
    <source>
        <dbReference type="SAM" id="MobiDB-lite"/>
    </source>
</evidence>
<proteinExistence type="predicted"/>
<dbReference type="AlphaFoldDB" id="A0A6V7JH86"/>
<gene>
    <name evidence="2" type="ORF">BBRV_LOCUS53251</name>
</gene>
<name>A0A6V7JH86_9HYME</name>
<reference evidence="2" key="1">
    <citation type="submission" date="2020-07" db="EMBL/GenBank/DDBJ databases">
        <authorList>
            <person name="Ferguson B K."/>
        </authorList>
    </citation>
    <scope>NUCLEOTIDE SEQUENCE</scope>
    <source>
        <strain evidence="2">L06</strain>
    </source>
</reference>
<protein>
    <submittedName>
        <fullName evidence="2">Uncharacterized protein</fullName>
    </submittedName>
</protein>